<dbReference type="GO" id="GO:0007165">
    <property type="term" value="P:signal transduction"/>
    <property type="evidence" value="ECO:0007669"/>
    <property type="project" value="UniProtKB-KW"/>
</dbReference>
<dbReference type="NCBIfam" id="TIGR00229">
    <property type="entry name" value="sensory_box"/>
    <property type="match status" value="1"/>
</dbReference>
<dbReference type="InterPro" id="IPR004089">
    <property type="entry name" value="MCPsignal_dom"/>
</dbReference>
<evidence type="ECO:0000256" key="2">
    <source>
        <dbReference type="ARBA" id="ARBA00029447"/>
    </source>
</evidence>
<evidence type="ECO:0000259" key="7">
    <source>
        <dbReference type="PROSITE" id="PS50885"/>
    </source>
</evidence>
<dbReference type="PANTHER" id="PTHR43531">
    <property type="entry name" value="PROTEIN ICFG"/>
    <property type="match status" value="1"/>
</dbReference>
<dbReference type="Proteomes" id="UP000019486">
    <property type="component" value="Unassembled WGS sequence"/>
</dbReference>
<protein>
    <recommendedName>
        <fullName evidence="10">Chemotaxis protein</fullName>
    </recommendedName>
</protein>
<dbReference type="Pfam" id="PF00015">
    <property type="entry name" value="MCPsignal"/>
    <property type="match status" value="1"/>
</dbReference>
<dbReference type="PROSITE" id="PS50885">
    <property type="entry name" value="HAMP"/>
    <property type="match status" value="1"/>
</dbReference>
<dbReference type="PROSITE" id="PS50112">
    <property type="entry name" value="PAS"/>
    <property type="match status" value="1"/>
</dbReference>
<dbReference type="SMART" id="SM00283">
    <property type="entry name" value="MA"/>
    <property type="match status" value="1"/>
</dbReference>
<proteinExistence type="inferred from homology"/>
<dbReference type="SUPFAM" id="SSF58104">
    <property type="entry name" value="Methyl-accepting chemotaxis protein (MCP) signaling domain"/>
    <property type="match status" value="1"/>
</dbReference>
<dbReference type="GO" id="GO:0004888">
    <property type="term" value="F:transmembrane signaling receptor activity"/>
    <property type="evidence" value="ECO:0007669"/>
    <property type="project" value="InterPro"/>
</dbReference>
<dbReference type="Gene3D" id="1.10.287.950">
    <property type="entry name" value="Methyl-accepting chemotaxis protein"/>
    <property type="match status" value="1"/>
</dbReference>
<evidence type="ECO:0008006" key="10">
    <source>
        <dbReference type="Google" id="ProtNLM"/>
    </source>
</evidence>
<keyword evidence="9" id="KW-1185">Reference proteome</keyword>
<keyword evidence="4" id="KW-0812">Transmembrane</keyword>
<dbReference type="OrthoDB" id="266313at2"/>
<feature type="domain" description="Methyl-accepting transducer" evidence="5">
    <location>
        <begin position="416"/>
        <end position="621"/>
    </location>
</feature>
<evidence type="ECO:0000259" key="6">
    <source>
        <dbReference type="PROSITE" id="PS50112"/>
    </source>
</evidence>
<reference evidence="8 9" key="1">
    <citation type="submission" date="2013-08" db="EMBL/GenBank/DDBJ databases">
        <title>The genome sequence of Skermanella stibiiresistens.</title>
        <authorList>
            <person name="Zhu W."/>
            <person name="Wang G."/>
        </authorList>
    </citation>
    <scope>NUCLEOTIDE SEQUENCE [LARGE SCALE GENOMIC DNA]</scope>
    <source>
        <strain evidence="8 9">SB22</strain>
    </source>
</reference>
<dbReference type="AlphaFoldDB" id="W9GWY8"/>
<dbReference type="RefSeq" id="WP_051513377.1">
    <property type="nucleotide sequence ID" value="NZ_AVFL01000030.1"/>
</dbReference>
<dbReference type="CDD" id="cd00130">
    <property type="entry name" value="PAS"/>
    <property type="match status" value="1"/>
</dbReference>
<evidence type="ECO:0000256" key="3">
    <source>
        <dbReference type="PROSITE-ProRule" id="PRU00284"/>
    </source>
</evidence>
<organism evidence="8 9">
    <name type="scientific">Skermanella stibiiresistens SB22</name>
    <dbReference type="NCBI Taxonomy" id="1385369"/>
    <lineage>
        <taxon>Bacteria</taxon>
        <taxon>Pseudomonadati</taxon>
        <taxon>Pseudomonadota</taxon>
        <taxon>Alphaproteobacteria</taxon>
        <taxon>Rhodospirillales</taxon>
        <taxon>Azospirillaceae</taxon>
        <taxon>Skermanella</taxon>
    </lineage>
</organism>
<dbReference type="SUPFAM" id="SSF55785">
    <property type="entry name" value="PYP-like sensor domain (PAS domain)"/>
    <property type="match status" value="1"/>
</dbReference>
<evidence type="ECO:0000313" key="8">
    <source>
        <dbReference type="EMBL" id="EWY37116.1"/>
    </source>
</evidence>
<dbReference type="STRING" id="1385369.N825_21245"/>
<keyword evidence="3" id="KW-0807">Transducer</keyword>
<accession>W9GWY8</accession>
<feature type="transmembrane region" description="Helical" evidence="4">
    <location>
        <begin position="194"/>
        <end position="215"/>
    </location>
</feature>
<evidence type="ECO:0000313" key="9">
    <source>
        <dbReference type="Proteomes" id="UP000019486"/>
    </source>
</evidence>
<dbReference type="InterPro" id="IPR051310">
    <property type="entry name" value="MCP_chemotaxis"/>
</dbReference>
<dbReference type="GO" id="GO:0006935">
    <property type="term" value="P:chemotaxis"/>
    <property type="evidence" value="ECO:0007669"/>
    <property type="project" value="InterPro"/>
</dbReference>
<feature type="domain" description="PAS" evidence="6">
    <location>
        <begin position="13"/>
        <end position="64"/>
    </location>
</feature>
<sequence length="621" mass="66389">MFGEDEIIVSKTDLKGRITYANSVFLRIAGYTEEEVLGQPHSMIRHPAMPRAVFKLLWDAISSGREIFAYVKNLAHDGDHYWVFAHVTPSFDRSGAITGYHSFRRWARRDAIAAVETLYDRMLEVETAAGSRQDGMAASTAMLHEVLERKGCDYDAFILSLSRIRRLAVLAAVAGVASMLVSALAPALVDAPPAWWIVPPALATLGAAFGILLMVGRIQRAIHQADAVCAEAAAGNYDHRITGIAEGGDLRQLFTRVNDVLDLADCFSREVGAAMDHASRKLYYRKVTLTGLKGCYRAVAEVINRSVGDMTERDRILGEVEHEITSLVEAASHGDFGRRLEVTDGAMGLLCGGINDLTATVSTSLAAIDGVLSAISRGDLERRIEDDFEGVFATIKTNTNRMAERLGRIVAEIDAAADSIGGTAGEIADGSRDLAGSAELQAEHLERTATAMRDLTASVRGNAESAVEVSRSVEEARSLANSAGQVAEDAVSAMHRIERSSQRAAEIIGLMDEIAFQTNLLALNAAVEAARAGEEGRGFAVVAAEVRMLARRAGEASGDIKRLLKESGGHVVSGVDLVTAAVKALDAIAASVTVVADRAITIVNATREQATRLEQIHGAVA</sequence>
<dbReference type="InterPro" id="IPR035965">
    <property type="entry name" value="PAS-like_dom_sf"/>
</dbReference>
<dbReference type="InterPro" id="IPR013655">
    <property type="entry name" value="PAS_fold_3"/>
</dbReference>
<evidence type="ECO:0000256" key="1">
    <source>
        <dbReference type="ARBA" id="ARBA00022481"/>
    </source>
</evidence>
<dbReference type="InterPro" id="IPR000014">
    <property type="entry name" value="PAS"/>
</dbReference>
<dbReference type="GO" id="GO:0005886">
    <property type="term" value="C:plasma membrane"/>
    <property type="evidence" value="ECO:0007669"/>
    <property type="project" value="TreeGrafter"/>
</dbReference>
<keyword evidence="4" id="KW-1133">Transmembrane helix</keyword>
<name>W9GWY8_9PROT</name>
<dbReference type="PANTHER" id="PTHR43531:SF14">
    <property type="entry name" value="METHYL-ACCEPTING CHEMOTAXIS PROTEIN I-RELATED"/>
    <property type="match status" value="1"/>
</dbReference>
<dbReference type="InterPro" id="IPR003660">
    <property type="entry name" value="HAMP_dom"/>
</dbReference>
<comment type="caution">
    <text evidence="8">The sequence shown here is derived from an EMBL/GenBank/DDBJ whole genome shotgun (WGS) entry which is preliminary data.</text>
</comment>
<evidence type="ECO:0000256" key="4">
    <source>
        <dbReference type="SAM" id="Phobius"/>
    </source>
</evidence>
<dbReference type="EMBL" id="AVFL01000030">
    <property type="protein sequence ID" value="EWY37116.1"/>
    <property type="molecule type" value="Genomic_DNA"/>
</dbReference>
<dbReference type="Gene3D" id="3.30.450.20">
    <property type="entry name" value="PAS domain"/>
    <property type="match status" value="1"/>
</dbReference>
<dbReference type="Gene3D" id="1.20.120.1530">
    <property type="match status" value="1"/>
</dbReference>
<dbReference type="PROSITE" id="PS50111">
    <property type="entry name" value="CHEMOTAXIS_TRANSDUC_2"/>
    <property type="match status" value="1"/>
</dbReference>
<evidence type="ECO:0000259" key="5">
    <source>
        <dbReference type="PROSITE" id="PS50111"/>
    </source>
</evidence>
<dbReference type="Pfam" id="PF18947">
    <property type="entry name" value="HAMP_2"/>
    <property type="match status" value="1"/>
</dbReference>
<dbReference type="Pfam" id="PF08447">
    <property type="entry name" value="PAS_3"/>
    <property type="match status" value="1"/>
</dbReference>
<keyword evidence="4" id="KW-0472">Membrane</keyword>
<dbReference type="PATRIC" id="fig|1385369.3.peg.5790"/>
<comment type="similarity">
    <text evidence="2">Belongs to the methyl-accepting chemotaxis (MCP) protein family.</text>
</comment>
<keyword evidence="1" id="KW-0488">Methylation</keyword>
<dbReference type="PRINTS" id="PR00260">
    <property type="entry name" value="CHEMTRNSDUCR"/>
</dbReference>
<gene>
    <name evidence="8" type="ORF">N825_21245</name>
</gene>
<feature type="domain" description="HAMP" evidence="7">
    <location>
        <begin position="359"/>
        <end position="411"/>
    </location>
</feature>
<dbReference type="InterPro" id="IPR004090">
    <property type="entry name" value="Chemotax_Me-accpt_rcpt"/>
</dbReference>
<feature type="transmembrane region" description="Helical" evidence="4">
    <location>
        <begin position="167"/>
        <end position="188"/>
    </location>
</feature>